<keyword evidence="14" id="KW-1185">Reference proteome</keyword>
<feature type="site" description="Histone H3K4me3 binding" evidence="8">
    <location>
        <position position="55"/>
    </location>
</feature>
<dbReference type="CDD" id="cd15505">
    <property type="entry name" value="PHD_ING"/>
    <property type="match status" value="1"/>
</dbReference>
<keyword evidence="3 9" id="KW-0479">Metal-binding</keyword>
<evidence type="ECO:0000256" key="6">
    <source>
        <dbReference type="ARBA" id="ARBA00022853"/>
    </source>
</evidence>
<evidence type="ECO:0000313" key="14">
    <source>
        <dbReference type="Proteomes" id="UP000307440"/>
    </source>
</evidence>
<dbReference type="Gene3D" id="3.30.40.10">
    <property type="entry name" value="Zinc/RING finger domain, C3HC4 (zinc finger)"/>
    <property type="match status" value="1"/>
</dbReference>
<dbReference type="AlphaFoldDB" id="A0A5C3KNN6"/>
<evidence type="ECO:0000256" key="4">
    <source>
        <dbReference type="ARBA" id="ARBA00022771"/>
    </source>
</evidence>
<name>A0A5C3KNN6_COPMA</name>
<evidence type="ECO:0000256" key="7">
    <source>
        <dbReference type="ARBA" id="ARBA00023242"/>
    </source>
</evidence>
<feature type="site" description="Histone H3K4me3 binding" evidence="8">
    <location>
        <position position="63"/>
    </location>
</feature>
<dbReference type="EMBL" id="ML210249">
    <property type="protein sequence ID" value="TFK22119.1"/>
    <property type="molecule type" value="Genomic_DNA"/>
</dbReference>
<dbReference type="InterPro" id="IPR028651">
    <property type="entry name" value="ING_fam"/>
</dbReference>
<gene>
    <name evidence="13" type="ORF">FA15DRAFT_644604</name>
</gene>
<evidence type="ECO:0000256" key="10">
    <source>
        <dbReference type="PROSITE-ProRule" id="PRU00146"/>
    </source>
</evidence>
<dbReference type="GO" id="GO:0006325">
    <property type="term" value="P:chromatin organization"/>
    <property type="evidence" value="ECO:0007669"/>
    <property type="project" value="UniProtKB-KW"/>
</dbReference>
<dbReference type="InterPro" id="IPR011011">
    <property type="entry name" value="Znf_FYVE_PHD"/>
</dbReference>
<dbReference type="GO" id="GO:0006355">
    <property type="term" value="P:regulation of DNA-templated transcription"/>
    <property type="evidence" value="ECO:0007669"/>
    <property type="project" value="TreeGrafter"/>
</dbReference>
<keyword evidence="4 10" id="KW-0863">Zinc-finger</keyword>
<evidence type="ECO:0000256" key="2">
    <source>
        <dbReference type="ARBA" id="ARBA00010210"/>
    </source>
</evidence>
<evidence type="ECO:0000259" key="12">
    <source>
        <dbReference type="PROSITE" id="PS50016"/>
    </source>
</evidence>
<feature type="binding site" evidence="9">
    <location>
        <position position="84"/>
    </location>
    <ligand>
        <name>Zn(2+)</name>
        <dbReference type="ChEBI" id="CHEBI:29105"/>
        <label>2</label>
    </ligand>
</feature>
<dbReference type="SMART" id="SM00249">
    <property type="entry name" value="PHD"/>
    <property type="match status" value="1"/>
</dbReference>
<dbReference type="PANTHER" id="PTHR10333">
    <property type="entry name" value="INHIBITOR OF GROWTH PROTEIN"/>
    <property type="match status" value="1"/>
</dbReference>
<comment type="subcellular location">
    <subcellularLocation>
        <location evidence="1">Nucleus</location>
    </subcellularLocation>
</comment>
<accession>A0A5C3KNN6</accession>
<comment type="similarity">
    <text evidence="2">Belongs to the ING family.</text>
</comment>
<dbReference type="PROSITE" id="PS01359">
    <property type="entry name" value="ZF_PHD_1"/>
    <property type="match status" value="1"/>
</dbReference>
<evidence type="ECO:0000256" key="5">
    <source>
        <dbReference type="ARBA" id="ARBA00022833"/>
    </source>
</evidence>
<dbReference type="OrthoDB" id="5411773at2759"/>
<feature type="site" description="Histone H3K4me3 binding" evidence="8">
    <location>
        <position position="51"/>
    </location>
</feature>
<dbReference type="GO" id="GO:0005634">
    <property type="term" value="C:nucleus"/>
    <property type="evidence" value="ECO:0007669"/>
    <property type="project" value="UniProtKB-SubCell"/>
</dbReference>
<sequence>MPESRNAESAHVVAGTATPFTTDNGVLDGTDVDGEADTIYCFCNGVGSGEMIACDEGTCEMEWFHMACTGLSAPPRGKWYCGGCKSKRNAKRNAQRNTKRAGGG</sequence>
<dbReference type="Proteomes" id="UP000307440">
    <property type="component" value="Unassembled WGS sequence"/>
</dbReference>
<keyword evidence="6" id="KW-0156">Chromatin regulator</keyword>
<dbReference type="InterPro" id="IPR013083">
    <property type="entry name" value="Znf_RING/FYVE/PHD"/>
</dbReference>
<feature type="binding site" evidence="9">
    <location>
        <position position="59"/>
    </location>
    <ligand>
        <name>Zn(2+)</name>
        <dbReference type="ChEBI" id="CHEBI:29105"/>
        <label>2</label>
    </ligand>
</feature>
<feature type="domain" description="PHD-type" evidence="12">
    <location>
        <begin position="38"/>
        <end position="87"/>
    </location>
</feature>
<evidence type="ECO:0000256" key="8">
    <source>
        <dbReference type="PIRSR" id="PIRSR628651-50"/>
    </source>
</evidence>
<protein>
    <recommendedName>
        <fullName evidence="12">PHD-type domain-containing protein</fullName>
    </recommendedName>
</protein>
<evidence type="ECO:0000256" key="11">
    <source>
        <dbReference type="SAM" id="MobiDB-lite"/>
    </source>
</evidence>
<organism evidence="13 14">
    <name type="scientific">Coprinopsis marcescibilis</name>
    <name type="common">Agaric fungus</name>
    <name type="synonym">Psathyrella marcescibilis</name>
    <dbReference type="NCBI Taxonomy" id="230819"/>
    <lineage>
        <taxon>Eukaryota</taxon>
        <taxon>Fungi</taxon>
        <taxon>Dikarya</taxon>
        <taxon>Basidiomycota</taxon>
        <taxon>Agaricomycotina</taxon>
        <taxon>Agaricomycetes</taxon>
        <taxon>Agaricomycetidae</taxon>
        <taxon>Agaricales</taxon>
        <taxon>Agaricineae</taxon>
        <taxon>Psathyrellaceae</taxon>
        <taxon>Coprinopsis</taxon>
    </lineage>
</organism>
<feature type="binding site" evidence="9">
    <location>
        <position position="68"/>
    </location>
    <ligand>
        <name>Zn(2+)</name>
        <dbReference type="ChEBI" id="CHEBI:29105"/>
        <label>1</label>
    </ligand>
</feature>
<dbReference type="SUPFAM" id="SSF57903">
    <property type="entry name" value="FYVE/PHD zinc finger"/>
    <property type="match status" value="1"/>
</dbReference>
<feature type="binding site" evidence="9">
    <location>
        <position position="81"/>
    </location>
    <ligand>
        <name>Zn(2+)</name>
        <dbReference type="ChEBI" id="CHEBI:29105"/>
        <label>2</label>
    </ligand>
</feature>
<feature type="binding site" evidence="9">
    <location>
        <position position="54"/>
    </location>
    <ligand>
        <name>Zn(2+)</name>
        <dbReference type="ChEBI" id="CHEBI:29105"/>
        <label>2</label>
    </ligand>
</feature>
<feature type="site" description="Histone H3K4me3 binding" evidence="8">
    <location>
        <position position="40"/>
    </location>
</feature>
<evidence type="ECO:0000313" key="13">
    <source>
        <dbReference type="EMBL" id="TFK22119.1"/>
    </source>
</evidence>
<reference evidence="13 14" key="1">
    <citation type="journal article" date="2019" name="Nat. Ecol. Evol.">
        <title>Megaphylogeny resolves global patterns of mushroom evolution.</title>
        <authorList>
            <person name="Varga T."/>
            <person name="Krizsan K."/>
            <person name="Foldi C."/>
            <person name="Dima B."/>
            <person name="Sanchez-Garcia M."/>
            <person name="Sanchez-Ramirez S."/>
            <person name="Szollosi G.J."/>
            <person name="Szarkandi J.G."/>
            <person name="Papp V."/>
            <person name="Albert L."/>
            <person name="Andreopoulos W."/>
            <person name="Angelini C."/>
            <person name="Antonin V."/>
            <person name="Barry K.W."/>
            <person name="Bougher N.L."/>
            <person name="Buchanan P."/>
            <person name="Buyck B."/>
            <person name="Bense V."/>
            <person name="Catcheside P."/>
            <person name="Chovatia M."/>
            <person name="Cooper J."/>
            <person name="Damon W."/>
            <person name="Desjardin D."/>
            <person name="Finy P."/>
            <person name="Geml J."/>
            <person name="Haridas S."/>
            <person name="Hughes K."/>
            <person name="Justo A."/>
            <person name="Karasinski D."/>
            <person name="Kautmanova I."/>
            <person name="Kiss B."/>
            <person name="Kocsube S."/>
            <person name="Kotiranta H."/>
            <person name="LaButti K.M."/>
            <person name="Lechner B.E."/>
            <person name="Liimatainen K."/>
            <person name="Lipzen A."/>
            <person name="Lukacs Z."/>
            <person name="Mihaltcheva S."/>
            <person name="Morgado L.N."/>
            <person name="Niskanen T."/>
            <person name="Noordeloos M.E."/>
            <person name="Ohm R.A."/>
            <person name="Ortiz-Santana B."/>
            <person name="Ovrebo C."/>
            <person name="Racz N."/>
            <person name="Riley R."/>
            <person name="Savchenko A."/>
            <person name="Shiryaev A."/>
            <person name="Soop K."/>
            <person name="Spirin V."/>
            <person name="Szebenyi C."/>
            <person name="Tomsovsky M."/>
            <person name="Tulloss R.E."/>
            <person name="Uehling J."/>
            <person name="Grigoriev I.V."/>
            <person name="Vagvolgyi C."/>
            <person name="Papp T."/>
            <person name="Martin F.M."/>
            <person name="Miettinen O."/>
            <person name="Hibbett D.S."/>
            <person name="Nagy L.G."/>
        </authorList>
    </citation>
    <scope>NUCLEOTIDE SEQUENCE [LARGE SCALE GENOMIC DNA]</scope>
    <source>
        <strain evidence="13 14">CBS 121175</strain>
    </source>
</reference>
<keyword evidence="5 9" id="KW-0862">Zinc</keyword>
<dbReference type="GO" id="GO:0000785">
    <property type="term" value="C:chromatin"/>
    <property type="evidence" value="ECO:0007669"/>
    <property type="project" value="UniProtKB-ARBA"/>
</dbReference>
<evidence type="ECO:0000256" key="1">
    <source>
        <dbReference type="ARBA" id="ARBA00004123"/>
    </source>
</evidence>
<keyword evidence="7" id="KW-0539">Nucleus</keyword>
<dbReference type="InterPro" id="IPR019787">
    <property type="entry name" value="Znf_PHD-finger"/>
</dbReference>
<dbReference type="InterPro" id="IPR001965">
    <property type="entry name" value="Znf_PHD"/>
</dbReference>
<feature type="region of interest" description="Disordered" evidence="11">
    <location>
        <begin position="1"/>
        <end position="28"/>
    </location>
</feature>
<feature type="binding site" evidence="9">
    <location>
        <position position="65"/>
    </location>
    <ligand>
        <name>Zn(2+)</name>
        <dbReference type="ChEBI" id="CHEBI:29105"/>
        <label>1</label>
    </ligand>
</feature>
<proteinExistence type="inferred from homology"/>
<evidence type="ECO:0000256" key="9">
    <source>
        <dbReference type="PIRSR" id="PIRSR628651-51"/>
    </source>
</evidence>
<dbReference type="PANTHER" id="PTHR10333:SF42">
    <property type="entry name" value="INHIBITOR OF GROWTH PROTEIN 5"/>
    <property type="match status" value="1"/>
</dbReference>
<evidence type="ECO:0000256" key="3">
    <source>
        <dbReference type="ARBA" id="ARBA00022723"/>
    </source>
</evidence>
<dbReference type="GO" id="GO:0008270">
    <property type="term" value="F:zinc ion binding"/>
    <property type="evidence" value="ECO:0007669"/>
    <property type="project" value="UniProtKB-KW"/>
</dbReference>
<feature type="binding site" evidence="9">
    <location>
        <position position="43"/>
    </location>
    <ligand>
        <name>Zn(2+)</name>
        <dbReference type="ChEBI" id="CHEBI:29105"/>
        <label>1</label>
    </ligand>
</feature>
<dbReference type="STRING" id="230819.A0A5C3KNN6"/>
<dbReference type="InterPro" id="IPR019786">
    <property type="entry name" value="Zinc_finger_PHD-type_CS"/>
</dbReference>
<feature type="binding site" evidence="9">
    <location>
        <position position="41"/>
    </location>
    <ligand>
        <name>Zn(2+)</name>
        <dbReference type="ChEBI" id="CHEBI:29105"/>
        <label>1</label>
    </ligand>
</feature>
<dbReference type="PROSITE" id="PS50016">
    <property type="entry name" value="ZF_PHD_2"/>
    <property type="match status" value="1"/>
</dbReference>